<dbReference type="Proteomes" id="UP000324707">
    <property type="component" value="Unassembled WGS sequence"/>
</dbReference>
<reference evidence="1 2" key="1">
    <citation type="journal article" date="1992" name="Lakartidningen">
        <title>[Penicillin V and not amoxicillin is the first choice preparation in acute otitis].</title>
        <authorList>
            <person name="Kamme C."/>
            <person name="Lundgren K."/>
            <person name="Prellner K."/>
        </authorList>
    </citation>
    <scope>NUCLEOTIDE SEQUENCE [LARGE SCALE GENOMIC DNA]</scope>
    <source>
        <strain evidence="1 2">PC5538III-lc</strain>
    </source>
</reference>
<evidence type="ECO:0000313" key="2">
    <source>
        <dbReference type="Proteomes" id="UP000324707"/>
    </source>
</evidence>
<evidence type="ECO:0008006" key="3">
    <source>
        <dbReference type="Google" id="ProtNLM"/>
    </source>
</evidence>
<dbReference type="AlphaFoldDB" id="A0A5C8DYU4"/>
<comment type="caution">
    <text evidence="1">The sequence shown here is derived from an EMBL/GenBank/DDBJ whole genome shotgun (WGS) entry which is preliminary data.</text>
</comment>
<evidence type="ECO:0000313" key="1">
    <source>
        <dbReference type="EMBL" id="TXJ30338.1"/>
    </source>
</evidence>
<gene>
    <name evidence="1" type="ORF">EPJ69_09710</name>
</gene>
<proteinExistence type="predicted"/>
<accession>A0A5C8DYU4</accession>
<dbReference type="RefSeq" id="WP_147737229.1">
    <property type="nucleotide sequence ID" value="NZ_SAXX01000023.1"/>
</dbReference>
<dbReference type="EMBL" id="SAXX01000023">
    <property type="protein sequence ID" value="TXJ30338.1"/>
    <property type="molecule type" value="Genomic_DNA"/>
</dbReference>
<protein>
    <recommendedName>
        <fullName evidence="3">Lipoprotein</fullName>
    </recommendedName>
</protein>
<name>A0A5C8DYU4_9SPIR</name>
<organism evidence="1 2">
    <name type="scientific">Brachyspira aalborgi</name>
    <dbReference type="NCBI Taxonomy" id="29522"/>
    <lineage>
        <taxon>Bacteria</taxon>
        <taxon>Pseudomonadati</taxon>
        <taxon>Spirochaetota</taxon>
        <taxon>Spirochaetia</taxon>
        <taxon>Brachyspirales</taxon>
        <taxon>Brachyspiraceae</taxon>
        <taxon>Brachyspira</taxon>
    </lineage>
</organism>
<dbReference type="PROSITE" id="PS51257">
    <property type="entry name" value="PROKAR_LIPOPROTEIN"/>
    <property type="match status" value="1"/>
</dbReference>
<sequence>MKNIILIIFVMIAFIACESKEEKEFIRLVSSSKQYTLLYNGYYDSYYYLGSDEMYKRKKDIPISKFEGYYFNNKGDICYKDEGVKFTLHKMLVGKEINSYGYRYMYGAIYKKSKNNNDTNKFVFVYAFYYSWKHGVPVCMMYVDSDNYTPPIVEGEFFRFGKIDKYYRMATLTQSAKWEEEIDREVNKKYQKPINLD</sequence>